<name>A0A9P3FGW9_9PEZI</name>
<comment type="caution">
    <text evidence="3">The sequence shown here is derived from an EMBL/GenBank/DDBJ whole genome shotgun (WGS) entry which is preliminary data.</text>
</comment>
<reference evidence="3 4" key="1">
    <citation type="submission" date="2021-01" db="EMBL/GenBank/DDBJ databases">
        <title>Cercospora kikuchii MAFF 305040 whole genome shotgun sequence.</title>
        <authorList>
            <person name="Kashiwa T."/>
            <person name="Suzuki T."/>
        </authorList>
    </citation>
    <scope>NUCLEOTIDE SEQUENCE [LARGE SCALE GENOMIC DNA]</scope>
    <source>
        <strain evidence="3 4">MAFF 305040</strain>
    </source>
</reference>
<dbReference type="EMBL" id="BOLY01000007">
    <property type="protein sequence ID" value="GIZ47103.1"/>
    <property type="molecule type" value="Genomic_DNA"/>
</dbReference>
<keyword evidence="2" id="KW-0732">Signal</keyword>
<accession>A0A9P3FGW9</accession>
<organism evidence="3 4">
    <name type="scientific">Cercospora kikuchii</name>
    <dbReference type="NCBI Taxonomy" id="84275"/>
    <lineage>
        <taxon>Eukaryota</taxon>
        <taxon>Fungi</taxon>
        <taxon>Dikarya</taxon>
        <taxon>Ascomycota</taxon>
        <taxon>Pezizomycotina</taxon>
        <taxon>Dothideomycetes</taxon>
        <taxon>Dothideomycetidae</taxon>
        <taxon>Mycosphaerellales</taxon>
        <taxon>Mycosphaerellaceae</taxon>
        <taxon>Cercospora</taxon>
    </lineage>
</organism>
<sequence>MSSTSTVLAHLTTGVITLLVFCVCAVAANALPVNRDAPEGPPGRPRLRGGANPSLYRKHPRPHPPRPHGGVDRGPQTGYTGGNIDPDITIGSGSKSGDQWKRHVGLAKGSSNKEM</sequence>
<feature type="signal peptide" evidence="2">
    <location>
        <begin position="1"/>
        <end position="30"/>
    </location>
</feature>
<dbReference type="GeneID" id="68295778"/>
<feature type="chain" id="PRO_5040189124" evidence="2">
    <location>
        <begin position="31"/>
        <end position="115"/>
    </location>
</feature>
<proteinExistence type="predicted"/>
<evidence type="ECO:0000256" key="2">
    <source>
        <dbReference type="SAM" id="SignalP"/>
    </source>
</evidence>
<evidence type="ECO:0000313" key="3">
    <source>
        <dbReference type="EMBL" id="GIZ47103.1"/>
    </source>
</evidence>
<dbReference type="OrthoDB" id="10658207at2759"/>
<dbReference type="Proteomes" id="UP000825890">
    <property type="component" value="Unassembled WGS sequence"/>
</dbReference>
<dbReference type="RefSeq" id="XP_044661590.1">
    <property type="nucleotide sequence ID" value="XM_044805655.1"/>
</dbReference>
<feature type="region of interest" description="Disordered" evidence="1">
    <location>
        <begin position="32"/>
        <end position="115"/>
    </location>
</feature>
<evidence type="ECO:0000256" key="1">
    <source>
        <dbReference type="SAM" id="MobiDB-lite"/>
    </source>
</evidence>
<feature type="compositionally biased region" description="Basic residues" evidence="1">
    <location>
        <begin position="56"/>
        <end position="66"/>
    </location>
</feature>
<protein>
    <submittedName>
        <fullName evidence="3">Uncharacterized protein</fullName>
    </submittedName>
</protein>
<gene>
    <name evidence="3" type="ORF">CKM354_001020300</name>
</gene>
<keyword evidence="4" id="KW-1185">Reference proteome</keyword>
<dbReference type="AlphaFoldDB" id="A0A9P3FGW9"/>
<evidence type="ECO:0000313" key="4">
    <source>
        <dbReference type="Proteomes" id="UP000825890"/>
    </source>
</evidence>